<dbReference type="InterPro" id="IPR036383">
    <property type="entry name" value="TSP1_rpt_sf"/>
</dbReference>
<dbReference type="PROSITE" id="PS50092">
    <property type="entry name" value="TSP1"/>
    <property type="match status" value="4"/>
</dbReference>
<protein>
    <recommendedName>
        <fullName evidence="5">Laminin G domain-containing protein</fullName>
    </recommendedName>
</protein>
<dbReference type="InterPro" id="IPR000884">
    <property type="entry name" value="TSP1_rpt"/>
</dbReference>
<evidence type="ECO:0000256" key="4">
    <source>
        <dbReference type="SAM" id="Phobius"/>
    </source>
</evidence>
<keyword evidence="4" id="KW-0472">Membrane</keyword>
<proteinExistence type="predicted"/>
<dbReference type="SUPFAM" id="SSF82895">
    <property type="entry name" value="TSP-1 type 1 repeat"/>
    <property type="match status" value="4"/>
</dbReference>
<dbReference type="Gene3D" id="2.60.120.200">
    <property type="match status" value="1"/>
</dbReference>
<evidence type="ECO:0000256" key="1">
    <source>
        <dbReference type="ARBA" id="ARBA00022737"/>
    </source>
</evidence>
<feature type="non-terminal residue" evidence="6">
    <location>
        <position position="651"/>
    </location>
</feature>
<accession>A0A8S3Z3W7</accession>
<dbReference type="OrthoDB" id="10062639at2759"/>
<keyword evidence="4" id="KW-1133">Transmembrane helix</keyword>
<keyword evidence="2" id="KW-1015">Disulfide bond</keyword>
<keyword evidence="7" id="KW-1185">Reference proteome</keyword>
<dbReference type="PANTHER" id="PTHR22906:SF53">
    <property type="entry name" value="HEMICENTIN-1"/>
    <property type="match status" value="1"/>
</dbReference>
<organism evidence="6 7">
    <name type="scientific">Candidula unifasciata</name>
    <dbReference type="NCBI Taxonomy" id="100452"/>
    <lineage>
        <taxon>Eukaryota</taxon>
        <taxon>Metazoa</taxon>
        <taxon>Spiralia</taxon>
        <taxon>Lophotrochozoa</taxon>
        <taxon>Mollusca</taxon>
        <taxon>Gastropoda</taxon>
        <taxon>Heterobranchia</taxon>
        <taxon>Euthyneura</taxon>
        <taxon>Panpulmonata</taxon>
        <taxon>Eupulmonata</taxon>
        <taxon>Stylommatophora</taxon>
        <taxon>Helicina</taxon>
        <taxon>Helicoidea</taxon>
        <taxon>Geomitridae</taxon>
        <taxon>Candidula</taxon>
    </lineage>
</organism>
<evidence type="ECO:0000259" key="5">
    <source>
        <dbReference type="PROSITE" id="PS50025"/>
    </source>
</evidence>
<gene>
    <name evidence="6" type="ORF">CUNI_LOCUS7419</name>
</gene>
<dbReference type="AlphaFoldDB" id="A0A8S3Z3W7"/>
<dbReference type="SMART" id="SM00282">
    <property type="entry name" value="LamG"/>
    <property type="match status" value="1"/>
</dbReference>
<dbReference type="SMART" id="SM00209">
    <property type="entry name" value="TSP1"/>
    <property type="match status" value="4"/>
</dbReference>
<dbReference type="Pfam" id="PF00090">
    <property type="entry name" value="TSP_1"/>
    <property type="match status" value="4"/>
</dbReference>
<comment type="caution">
    <text evidence="6">The sequence shown here is derived from an EMBL/GenBank/DDBJ whole genome shotgun (WGS) entry which is preliminary data.</text>
</comment>
<dbReference type="InterPro" id="IPR001791">
    <property type="entry name" value="Laminin_G"/>
</dbReference>
<evidence type="ECO:0000256" key="2">
    <source>
        <dbReference type="ARBA" id="ARBA00023157"/>
    </source>
</evidence>
<feature type="transmembrane region" description="Helical" evidence="4">
    <location>
        <begin position="442"/>
        <end position="460"/>
    </location>
</feature>
<dbReference type="CDD" id="cd00110">
    <property type="entry name" value="LamG"/>
    <property type="match status" value="1"/>
</dbReference>
<dbReference type="EMBL" id="CAJHNH020001176">
    <property type="protein sequence ID" value="CAG5121861.1"/>
    <property type="molecule type" value="Genomic_DNA"/>
</dbReference>
<evidence type="ECO:0000313" key="7">
    <source>
        <dbReference type="Proteomes" id="UP000678393"/>
    </source>
</evidence>
<dbReference type="FunFam" id="2.20.100.10:FF:000001">
    <property type="entry name" value="semaphorin-5A isoform X1"/>
    <property type="match status" value="2"/>
</dbReference>
<dbReference type="PANTHER" id="PTHR22906">
    <property type="entry name" value="PROPERDIN"/>
    <property type="match status" value="1"/>
</dbReference>
<evidence type="ECO:0000256" key="3">
    <source>
        <dbReference type="PROSITE-ProRule" id="PRU00122"/>
    </source>
</evidence>
<keyword evidence="4" id="KW-0812">Transmembrane</keyword>
<dbReference type="PRINTS" id="PR01705">
    <property type="entry name" value="TSP1REPEAT"/>
</dbReference>
<keyword evidence="1" id="KW-0677">Repeat</keyword>
<reference evidence="6" key="1">
    <citation type="submission" date="2021-04" db="EMBL/GenBank/DDBJ databases">
        <authorList>
            <consortium name="Molecular Ecology Group"/>
        </authorList>
    </citation>
    <scope>NUCLEOTIDE SEQUENCE</scope>
</reference>
<dbReference type="PROSITE" id="PS50025">
    <property type="entry name" value="LAM_G_DOMAIN"/>
    <property type="match status" value="1"/>
</dbReference>
<name>A0A8S3Z3W7_9EUPU</name>
<dbReference type="SUPFAM" id="SSF49899">
    <property type="entry name" value="Concanavalin A-like lectins/glucanases"/>
    <property type="match status" value="2"/>
</dbReference>
<feature type="non-terminal residue" evidence="6">
    <location>
        <position position="1"/>
    </location>
</feature>
<sequence length="651" mass="72445">VPKIDDDDPFSLPLDPDLESLYTEWSDWTACTQSCGGGRRQRKRGCKNKKTVCKGETMPVQFCNPDPCPVAGGWGSWMSWSPCSVTCGTGENERYRPCNNPLPLYGGSCSGINVESRSCTFTKCKSLSSRFFGPWTLWSDCSATCGGGTRTRHRSIYYVRQRTEKVICNAIPCQENGMWAAWGGWSQCSLPCGLGMTFRDRTCTDPAPVYGGEPCEGQGSEVQTCFGGPCVDEDDYGVLFRGAGYLQYAKRGTTTGFLMVFMRVKLIQERGTLFHHTDDCGGSGIDDCDLSIMLGMAGRSVHLAIKTPTLKEPTKIISTTEVELDKWLDIFVIVTVSWAGMRLNDEGQIVRRFPVRLKEGLSFDGDFMVGANRFKQDGIHGVIAVLRKNFKVLILFNMKSWSGYGAPSDSNNVDKIQLPLDARHPNFKGKYYSHIFFRKSTYLQVLIIFYLTGFNGLLFFNGGMETNSSVAVTVKDGALEFCLNCGEKPLCRKAYELKTDQWYFLKVSATGNEGQIRMNDGDAMQIMCPAGDRYVPRSSIYVGGAGQLDWAIINELTKNNIFFQGMIDNFIVNDKSVTYKMASLIDGEGWTNTLGYSLADHVSEVYENERATTTLRCGVPERTTHSQLVRMVWLQDMKRVVSSPGTDISDS</sequence>
<feature type="domain" description="Laminin G" evidence="5">
    <location>
        <begin position="424"/>
        <end position="617"/>
    </location>
</feature>
<dbReference type="Pfam" id="PF02210">
    <property type="entry name" value="Laminin_G_2"/>
    <property type="match status" value="1"/>
</dbReference>
<evidence type="ECO:0000313" key="6">
    <source>
        <dbReference type="EMBL" id="CAG5121861.1"/>
    </source>
</evidence>
<dbReference type="Gene3D" id="2.20.100.10">
    <property type="entry name" value="Thrombospondin type-1 (TSP1) repeat"/>
    <property type="match status" value="4"/>
</dbReference>
<dbReference type="Proteomes" id="UP000678393">
    <property type="component" value="Unassembled WGS sequence"/>
</dbReference>
<dbReference type="InterPro" id="IPR052065">
    <property type="entry name" value="Compl_asym_regulator"/>
</dbReference>
<comment type="caution">
    <text evidence="3">Lacks conserved residue(s) required for the propagation of feature annotation.</text>
</comment>
<dbReference type="InterPro" id="IPR013320">
    <property type="entry name" value="ConA-like_dom_sf"/>
</dbReference>